<evidence type="ECO:0000256" key="1">
    <source>
        <dbReference type="SAM" id="SignalP"/>
    </source>
</evidence>
<keyword evidence="3" id="KW-1185">Reference proteome</keyword>
<dbReference type="EMBL" id="NNAY01003740">
    <property type="protein sequence ID" value="OXU18915.1"/>
    <property type="molecule type" value="Genomic_DNA"/>
</dbReference>
<evidence type="ECO:0000313" key="3">
    <source>
        <dbReference type="Proteomes" id="UP000215335"/>
    </source>
</evidence>
<reference evidence="2 3" key="1">
    <citation type="journal article" date="2017" name="Curr. Biol.">
        <title>The Evolution of Venom by Co-option of Single-Copy Genes.</title>
        <authorList>
            <person name="Martinson E.O."/>
            <person name="Mrinalini"/>
            <person name="Kelkar Y.D."/>
            <person name="Chang C.H."/>
            <person name="Werren J.H."/>
        </authorList>
    </citation>
    <scope>NUCLEOTIDE SEQUENCE [LARGE SCALE GENOMIC DNA]</scope>
    <source>
        <strain evidence="2 3">Alberta</strain>
        <tissue evidence="2">Whole body</tissue>
    </source>
</reference>
<keyword evidence="1" id="KW-0732">Signal</keyword>
<gene>
    <name evidence="2" type="ORF">TSAR_011684</name>
</gene>
<dbReference type="AlphaFoldDB" id="A0A232EKP6"/>
<protein>
    <submittedName>
        <fullName evidence="2">Uncharacterized protein</fullName>
    </submittedName>
</protein>
<feature type="chain" id="PRO_5013167114" evidence="1">
    <location>
        <begin position="24"/>
        <end position="94"/>
    </location>
</feature>
<dbReference type="Proteomes" id="UP000215335">
    <property type="component" value="Unassembled WGS sequence"/>
</dbReference>
<name>A0A232EKP6_9HYME</name>
<proteinExistence type="predicted"/>
<sequence>MSKLNPLLALCFALLCFAINIDAQSLIFTKKYSIEYFQLNQDFVVKSNNSIMIVGVYNDFINMTTLEGDVINNCEYSIPPEETFFGINQAVVRF</sequence>
<evidence type="ECO:0000313" key="2">
    <source>
        <dbReference type="EMBL" id="OXU18915.1"/>
    </source>
</evidence>
<feature type="signal peptide" evidence="1">
    <location>
        <begin position="1"/>
        <end position="23"/>
    </location>
</feature>
<comment type="caution">
    <text evidence="2">The sequence shown here is derived from an EMBL/GenBank/DDBJ whole genome shotgun (WGS) entry which is preliminary data.</text>
</comment>
<organism evidence="2 3">
    <name type="scientific">Trichomalopsis sarcophagae</name>
    <dbReference type="NCBI Taxonomy" id="543379"/>
    <lineage>
        <taxon>Eukaryota</taxon>
        <taxon>Metazoa</taxon>
        <taxon>Ecdysozoa</taxon>
        <taxon>Arthropoda</taxon>
        <taxon>Hexapoda</taxon>
        <taxon>Insecta</taxon>
        <taxon>Pterygota</taxon>
        <taxon>Neoptera</taxon>
        <taxon>Endopterygota</taxon>
        <taxon>Hymenoptera</taxon>
        <taxon>Apocrita</taxon>
        <taxon>Proctotrupomorpha</taxon>
        <taxon>Chalcidoidea</taxon>
        <taxon>Pteromalidae</taxon>
        <taxon>Pteromalinae</taxon>
        <taxon>Trichomalopsis</taxon>
    </lineage>
</organism>
<accession>A0A232EKP6</accession>